<dbReference type="GO" id="GO:0071524">
    <property type="term" value="P:pyrrolysine biosynthetic process"/>
    <property type="evidence" value="ECO:0007669"/>
    <property type="project" value="InterPro"/>
</dbReference>
<feature type="domain" description="ATP-grasp" evidence="5">
    <location>
        <begin position="88"/>
        <end position="278"/>
    </location>
</feature>
<dbReference type="InterPro" id="IPR011761">
    <property type="entry name" value="ATP-grasp"/>
</dbReference>
<evidence type="ECO:0000256" key="3">
    <source>
        <dbReference type="ARBA" id="ARBA00022840"/>
    </source>
</evidence>
<dbReference type="InterPro" id="IPR003806">
    <property type="entry name" value="ATP-grasp_PylC-type"/>
</dbReference>
<dbReference type="PROSITE" id="PS50975">
    <property type="entry name" value="ATP_GRASP"/>
    <property type="match status" value="1"/>
</dbReference>
<dbReference type="Gene3D" id="3.40.50.720">
    <property type="entry name" value="NAD(P)-binding Rossmann-like Domain"/>
    <property type="match status" value="1"/>
</dbReference>
<dbReference type="Gene3D" id="3.30.470.20">
    <property type="entry name" value="ATP-grasp fold, B domain"/>
    <property type="match status" value="1"/>
</dbReference>
<dbReference type="PANTHER" id="PTHR43055:SF1">
    <property type="entry name" value="FORMATE-DEPENDENT PHOSPHORIBOSYLGLYCINAMIDE FORMYLTRANSFERASE"/>
    <property type="match status" value="1"/>
</dbReference>
<keyword evidence="1" id="KW-0436">Ligase</keyword>
<organism evidence="6">
    <name type="scientific">uncultured Sporomusa sp</name>
    <dbReference type="NCBI Taxonomy" id="307249"/>
    <lineage>
        <taxon>Bacteria</taxon>
        <taxon>Bacillati</taxon>
        <taxon>Bacillota</taxon>
        <taxon>Negativicutes</taxon>
        <taxon>Selenomonadales</taxon>
        <taxon>Sporomusaceae</taxon>
        <taxon>Sporomusa</taxon>
        <taxon>environmental samples</taxon>
    </lineage>
</organism>
<accession>A0A212LM69</accession>
<dbReference type="GO" id="GO:0016874">
    <property type="term" value="F:ligase activity"/>
    <property type="evidence" value="ECO:0007669"/>
    <property type="project" value="UniProtKB-KW"/>
</dbReference>
<dbReference type="InterPro" id="IPR023890">
    <property type="entry name" value="Pyrrolys_PylC"/>
</dbReference>
<dbReference type="InterPro" id="IPR048764">
    <property type="entry name" value="PylC_N"/>
</dbReference>
<reference evidence="6" key="1">
    <citation type="submission" date="2016-08" db="EMBL/GenBank/DDBJ databases">
        <authorList>
            <person name="Seilhamer J.J."/>
        </authorList>
    </citation>
    <scope>NUCLEOTIDE SEQUENCE</scope>
    <source>
        <strain evidence="6">86</strain>
    </source>
</reference>
<keyword evidence="2 4" id="KW-0547">Nucleotide-binding</keyword>
<dbReference type="AlphaFoldDB" id="A0A212LM69"/>
<dbReference type="SUPFAM" id="SSF56059">
    <property type="entry name" value="Glutathione synthetase ATP-binding domain-like"/>
    <property type="match status" value="1"/>
</dbReference>
<dbReference type="Pfam" id="PF21360">
    <property type="entry name" value="PylC-like_N"/>
    <property type="match status" value="1"/>
</dbReference>
<dbReference type="SUPFAM" id="SSF52440">
    <property type="entry name" value="PreATP-grasp domain"/>
    <property type="match status" value="1"/>
</dbReference>
<protein>
    <submittedName>
        <fullName evidence="6">Pyrrolysine biosynthesis protein PylC</fullName>
    </submittedName>
</protein>
<evidence type="ECO:0000259" key="5">
    <source>
        <dbReference type="PROSITE" id="PS50975"/>
    </source>
</evidence>
<dbReference type="PANTHER" id="PTHR43055">
    <property type="entry name" value="FORMATE-DEPENDENT PHOSPHORIBOSYLGLYCINAMIDE FORMYLTRANSFERASE"/>
    <property type="match status" value="1"/>
</dbReference>
<dbReference type="GO" id="GO:0046872">
    <property type="term" value="F:metal ion binding"/>
    <property type="evidence" value="ECO:0007669"/>
    <property type="project" value="InterPro"/>
</dbReference>
<keyword evidence="3 4" id="KW-0067">ATP-binding</keyword>
<dbReference type="InterPro" id="IPR016185">
    <property type="entry name" value="PreATP-grasp_dom_sf"/>
</dbReference>
<dbReference type="NCBIfam" id="TIGR03909">
    <property type="entry name" value="pyrrolys_PylC"/>
    <property type="match status" value="1"/>
</dbReference>
<evidence type="ECO:0000313" key="6">
    <source>
        <dbReference type="EMBL" id="SCM78608.1"/>
    </source>
</evidence>
<gene>
    <name evidence="6" type="ORF">KL86SPO_20139</name>
</gene>
<evidence type="ECO:0000256" key="1">
    <source>
        <dbReference type="ARBA" id="ARBA00022598"/>
    </source>
</evidence>
<dbReference type="GO" id="GO:0005829">
    <property type="term" value="C:cytosol"/>
    <property type="evidence" value="ECO:0007669"/>
    <property type="project" value="TreeGrafter"/>
</dbReference>
<dbReference type="RefSeq" id="WP_288183165.1">
    <property type="nucleotide sequence ID" value="NZ_LT608335.1"/>
</dbReference>
<evidence type="ECO:0000256" key="2">
    <source>
        <dbReference type="ARBA" id="ARBA00022741"/>
    </source>
</evidence>
<proteinExistence type="predicted"/>
<sequence length="408" mass="45073">MKVAIVGGKLQGVEAAYLAKKAGWEVFVIDKKPGALAAAIGDHFQVMDVTHRDEWLMLLKKIDLVIPALENKEALDCLASSAKYSNVPLLFDEQAYAVSSSKITSNEVFNRLSIPAPKPWPRCDFPIIIKPSGASGSEGVIKVDNAQALKRLQDEKVIADMVIEEYLEGPSYSIEVIGCQGVYKALQITEIQLDAQYDCKRVLGTAVLTKRQQASFERIALSLAGFLHLNGVMDVEAILHAGQLKVLEIDARIPSQTPTAVYHATGINMLELLGRAFVQGTPWGDFDIKVKRGVIYEHIRVKGDKLEVLGEHILPDAGEPLRLCTDFFGADEALTTYSPGKKEWVATLIVTGAQMPEAWNKREAIIYKIRQSCRISNYYDCYPAGGAEVMSLETRGGWCNDTTKRRRC</sequence>
<dbReference type="Pfam" id="PF02655">
    <property type="entry name" value="ATP-grasp_3"/>
    <property type="match status" value="1"/>
</dbReference>
<evidence type="ECO:0000256" key="4">
    <source>
        <dbReference type="PROSITE-ProRule" id="PRU00409"/>
    </source>
</evidence>
<dbReference type="EMBL" id="FMJE01000002">
    <property type="protein sequence ID" value="SCM78608.1"/>
    <property type="molecule type" value="Genomic_DNA"/>
</dbReference>
<name>A0A212LM69_9FIRM</name>
<dbReference type="GO" id="GO:0005524">
    <property type="term" value="F:ATP binding"/>
    <property type="evidence" value="ECO:0007669"/>
    <property type="project" value="UniProtKB-UniRule"/>
</dbReference>